<feature type="region of interest" description="Disordered" evidence="13">
    <location>
        <begin position="167"/>
        <end position="207"/>
    </location>
</feature>
<dbReference type="InterPro" id="IPR000953">
    <property type="entry name" value="Chromo/chromo_shadow_dom"/>
</dbReference>
<feature type="region of interest" description="Disordered" evidence="13">
    <location>
        <begin position="84"/>
        <end position="131"/>
    </location>
</feature>
<keyword evidence="8" id="KW-0804">Transcription</keyword>
<dbReference type="FunCoup" id="A0A7C8IVH2">
    <property type="interactions" value="593"/>
</dbReference>
<evidence type="ECO:0000256" key="4">
    <source>
        <dbReference type="ARBA" id="ARBA00018505"/>
    </source>
</evidence>
<feature type="domain" description="Chromo" evidence="14">
    <location>
        <begin position="26"/>
        <end position="85"/>
    </location>
</feature>
<keyword evidence="9" id="KW-0234">DNA repair</keyword>
<dbReference type="InterPro" id="IPR038217">
    <property type="entry name" value="MRG_C_sf"/>
</dbReference>
<organism evidence="15 16">
    <name type="scientific">Xylaria multiplex</name>
    <dbReference type="NCBI Taxonomy" id="323545"/>
    <lineage>
        <taxon>Eukaryota</taxon>
        <taxon>Fungi</taxon>
        <taxon>Dikarya</taxon>
        <taxon>Ascomycota</taxon>
        <taxon>Pezizomycotina</taxon>
        <taxon>Sordariomycetes</taxon>
        <taxon>Xylariomycetidae</taxon>
        <taxon>Xylariales</taxon>
        <taxon>Xylariaceae</taxon>
        <taxon>Xylaria</taxon>
    </lineage>
</organism>
<evidence type="ECO:0000256" key="13">
    <source>
        <dbReference type="SAM" id="MobiDB-lite"/>
    </source>
</evidence>
<evidence type="ECO:0000256" key="2">
    <source>
        <dbReference type="ARBA" id="ARBA00009093"/>
    </source>
</evidence>
<dbReference type="Pfam" id="PF05712">
    <property type="entry name" value="MRG"/>
    <property type="match status" value="1"/>
</dbReference>
<evidence type="ECO:0000256" key="12">
    <source>
        <dbReference type="ARBA" id="ARBA00072864"/>
    </source>
</evidence>
<comment type="subunit">
    <text evidence="3">Component of the NuA4 histone acetyltransferase complex.</text>
</comment>
<evidence type="ECO:0000256" key="10">
    <source>
        <dbReference type="ARBA" id="ARBA00023242"/>
    </source>
</evidence>
<protein>
    <recommendedName>
        <fullName evidence="4">Chromatin modification-related protein EAF3</fullName>
    </recommendedName>
    <alternativeName>
        <fullName evidence="12">Chromatin modification-related protein eaf3</fullName>
    </alternativeName>
</protein>
<dbReference type="SMART" id="SM00298">
    <property type="entry name" value="CHROMO"/>
    <property type="match status" value="1"/>
</dbReference>
<dbReference type="PANTHER" id="PTHR10880:SF15">
    <property type="entry name" value="MSL COMPLEX SUBUNIT 3"/>
    <property type="match status" value="1"/>
</dbReference>
<dbReference type="AlphaFoldDB" id="A0A7C8IVH2"/>
<dbReference type="GO" id="GO:0006355">
    <property type="term" value="P:regulation of DNA-templated transcription"/>
    <property type="evidence" value="ECO:0007669"/>
    <property type="project" value="InterPro"/>
</dbReference>
<dbReference type="OrthoDB" id="124855at2759"/>
<dbReference type="GO" id="GO:0006338">
    <property type="term" value="P:chromatin remodeling"/>
    <property type="evidence" value="ECO:0007669"/>
    <property type="project" value="UniProtKB-ARBA"/>
</dbReference>
<dbReference type="FunFam" id="1.10.274.30:FF:000004">
    <property type="entry name" value="Putative Chromatin modification-related protein eaf3"/>
    <property type="match status" value="1"/>
</dbReference>
<keyword evidence="7" id="KW-0805">Transcription regulation</keyword>
<comment type="similarity">
    <text evidence="2">Belongs to the MRG family.</text>
</comment>
<dbReference type="InterPro" id="IPR008676">
    <property type="entry name" value="MRG"/>
</dbReference>
<comment type="subcellular location">
    <subcellularLocation>
        <location evidence="1">Nucleus</location>
    </subcellularLocation>
</comment>
<keyword evidence="6" id="KW-0156">Chromatin regulator</keyword>
<evidence type="ECO:0000256" key="1">
    <source>
        <dbReference type="ARBA" id="ARBA00004123"/>
    </source>
</evidence>
<dbReference type="EMBL" id="WUBL01000136">
    <property type="protein sequence ID" value="KAF2964799.1"/>
    <property type="molecule type" value="Genomic_DNA"/>
</dbReference>
<dbReference type="GO" id="GO:0032221">
    <property type="term" value="C:Rpd3S complex"/>
    <property type="evidence" value="ECO:0007669"/>
    <property type="project" value="TreeGrafter"/>
</dbReference>
<sequence>MAPTKQEKAPPYSKDEKVLCFHGDLMYEAKIIDLRIEPGKKPDDAQYRIHYKGWKSSWDDWVTHDRIRKLTEDNKQLAAQLVQARTRTPGSKGAKKGTKATGSEMSSARGSEERAAASSSFAGRGPRRGRDYELETTPVLGVTTHIPRIHGAGTPREELNVGGLIMTPPPSLTPGNVRPAKVRRQTTSRTPITRKQAPRKHTPSSSLSKEDIIMIKNLPKELRSFAEKEMCWSNAQAALDPLLTLPSPTHRYVDGKRRLICNDSRFTMYEERKIDTSYFVSAGIPLKKTYAPYYEAASPPVHLTTSGSLEGSTFDETANTSQEEAFHSRPSVKLIIPDVIKALLVDDWENVTKNTQLVPLPHPKPVTKILEDYSAYEMPKRPAGSSHADILEETLSGLKEYFDKSLGRILLYKFERPQYAEVHKKWNSTDPEFQGKTASDVYGAEHLCRLIVSLPELLAQTNMDQQSVNRLREELAKFSTWLSKNATEYFVSSYETPTQDYVDKAKN</sequence>
<reference evidence="15 16" key="1">
    <citation type="submission" date="2019-12" db="EMBL/GenBank/DDBJ databases">
        <title>Draft genome sequence of the ascomycete Xylaria multiplex DSM 110363.</title>
        <authorList>
            <person name="Buettner E."/>
            <person name="Kellner H."/>
        </authorList>
    </citation>
    <scope>NUCLEOTIDE SEQUENCE [LARGE SCALE GENOMIC DNA]</scope>
    <source>
        <strain evidence="15 16">DSM 110363</strain>
    </source>
</reference>
<dbReference type="InterPro" id="IPR053820">
    <property type="entry name" value="MSL3_chromo-like"/>
</dbReference>
<evidence type="ECO:0000256" key="8">
    <source>
        <dbReference type="ARBA" id="ARBA00023163"/>
    </source>
</evidence>
<evidence type="ECO:0000256" key="11">
    <source>
        <dbReference type="ARBA" id="ARBA00057322"/>
    </source>
</evidence>
<dbReference type="PANTHER" id="PTHR10880">
    <property type="entry name" value="MORTALITY FACTOR 4-LIKE PROTEIN"/>
    <property type="match status" value="1"/>
</dbReference>
<dbReference type="Gene3D" id="1.10.274.30">
    <property type="entry name" value="MRG domain"/>
    <property type="match status" value="1"/>
</dbReference>
<dbReference type="InParanoid" id="A0A7C8IVH2"/>
<keyword evidence="16" id="KW-1185">Reference proteome</keyword>
<accession>A0A7C8IVH2</accession>
<dbReference type="Proteomes" id="UP000481858">
    <property type="component" value="Unassembled WGS sequence"/>
</dbReference>
<dbReference type="CDD" id="cd18983">
    <property type="entry name" value="CBD_MSL3_like"/>
    <property type="match status" value="1"/>
</dbReference>
<dbReference type="PROSITE" id="PS51640">
    <property type="entry name" value="MRG"/>
    <property type="match status" value="1"/>
</dbReference>
<evidence type="ECO:0000256" key="6">
    <source>
        <dbReference type="ARBA" id="ARBA00022853"/>
    </source>
</evidence>
<evidence type="ECO:0000256" key="9">
    <source>
        <dbReference type="ARBA" id="ARBA00023204"/>
    </source>
</evidence>
<dbReference type="InterPro" id="IPR016197">
    <property type="entry name" value="Chromo-like_dom_sf"/>
</dbReference>
<comment type="caution">
    <text evidence="15">The sequence shown here is derived from an EMBL/GenBank/DDBJ whole genome shotgun (WGS) entry which is preliminary data.</text>
</comment>
<name>A0A7C8IVH2_9PEZI</name>
<evidence type="ECO:0000256" key="5">
    <source>
        <dbReference type="ARBA" id="ARBA00022763"/>
    </source>
</evidence>
<gene>
    <name evidence="15" type="ORF">GQX73_g8764</name>
</gene>
<evidence type="ECO:0000313" key="15">
    <source>
        <dbReference type="EMBL" id="KAF2964799.1"/>
    </source>
</evidence>
<dbReference type="SUPFAM" id="SSF54160">
    <property type="entry name" value="Chromo domain-like"/>
    <property type="match status" value="1"/>
</dbReference>
<dbReference type="Pfam" id="PF22732">
    <property type="entry name" value="MSL3_chromo-like"/>
    <property type="match status" value="1"/>
</dbReference>
<dbReference type="GO" id="GO:0006281">
    <property type="term" value="P:DNA repair"/>
    <property type="evidence" value="ECO:0007669"/>
    <property type="project" value="UniProtKB-KW"/>
</dbReference>
<evidence type="ECO:0000259" key="14">
    <source>
        <dbReference type="SMART" id="SM00298"/>
    </source>
</evidence>
<evidence type="ECO:0000256" key="7">
    <source>
        <dbReference type="ARBA" id="ARBA00023015"/>
    </source>
</evidence>
<comment type="function">
    <text evidence="11">Involved in deacetylation of histones, chromatin assembly and chromosome segregation. May act as a transcriptional oscillator, directing histone deacetylases to specific chromosomal domains. Component of the NuA4 histone acetyltransferase complex which is involved in transcriptional activation of selected genes principally by acetylation of nucleosomal histone H4 and H2A. The NuA4 complex is also involved in DNA repair.</text>
</comment>
<dbReference type="InterPro" id="IPR026541">
    <property type="entry name" value="MRG_dom"/>
</dbReference>
<evidence type="ECO:0000313" key="16">
    <source>
        <dbReference type="Proteomes" id="UP000481858"/>
    </source>
</evidence>
<feature type="compositionally biased region" description="Low complexity" evidence="13">
    <location>
        <begin position="99"/>
        <end position="109"/>
    </location>
</feature>
<evidence type="ECO:0000256" key="3">
    <source>
        <dbReference type="ARBA" id="ARBA00011353"/>
    </source>
</evidence>
<dbReference type="GO" id="GO:0035267">
    <property type="term" value="C:NuA4 histone acetyltransferase complex"/>
    <property type="evidence" value="ECO:0007669"/>
    <property type="project" value="TreeGrafter"/>
</dbReference>
<keyword evidence="10" id="KW-0539">Nucleus</keyword>
<keyword evidence="5" id="KW-0227">DNA damage</keyword>
<dbReference type="Gene3D" id="2.30.30.140">
    <property type="match status" value="1"/>
</dbReference>
<proteinExistence type="inferred from homology"/>